<dbReference type="InterPro" id="IPR011006">
    <property type="entry name" value="CheY-like_superfamily"/>
</dbReference>
<dbReference type="GO" id="GO:0032993">
    <property type="term" value="C:protein-DNA complex"/>
    <property type="evidence" value="ECO:0007669"/>
    <property type="project" value="TreeGrafter"/>
</dbReference>
<dbReference type="Proteomes" id="UP000002221">
    <property type="component" value="Chromosome"/>
</dbReference>
<dbReference type="PROSITE" id="PS50110">
    <property type="entry name" value="RESPONSE_REGULATORY"/>
    <property type="match status" value="1"/>
</dbReference>
<dbReference type="eggNOG" id="COG0745">
    <property type="taxonomic scope" value="Bacteria"/>
</dbReference>
<dbReference type="InterPro" id="IPR036388">
    <property type="entry name" value="WH-like_DNA-bd_sf"/>
</dbReference>
<dbReference type="InterPro" id="IPR016032">
    <property type="entry name" value="Sig_transdc_resp-reg_C-effctor"/>
</dbReference>
<dbReference type="GO" id="GO:0005829">
    <property type="term" value="C:cytosol"/>
    <property type="evidence" value="ECO:0007669"/>
    <property type="project" value="TreeGrafter"/>
</dbReference>
<dbReference type="Pfam" id="PF00072">
    <property type="entry name" value="Response_reg"/>
    <property type="match status" value="1"/>
</dbReference>
<evidence type="ECO:0000313" key="13">
    <source>
        <dbReference type="Proteomes" id="UP000002221"/>
    </source>
</evidence>
<proteinExistence type="predicted"/>
<dbReference type="CDD" id="cd17574">
    <property type="entry name" value="REC_OmpR"/>
    <property type="match status" value="1"/>
</dbReference>
<dbReference type="GO" id="GO:0000156">
    <property type="term" value="F:phosphorelay response regulator activity"/>
    <property type="evidence" value="ECO:0007669"/>
    <property type="project" value="TreeGrafter"/>
</dbReference>
<dbReference type="EMBL" id="CP001807">
    <property type="protein sequence ID" value="ACY49543.1"/>
    <property type="molecule type" value="Genomic_DNA"/>
</dbReference>
<feature type="domain" description="Response regulatory" evidence="10">
    <location>
        <begin position="19"/>
        <end position="135"/>
    </location>
</feature>
<comment type="function">
    <text evidence="7">This protein is a positive regulator for the phosphate regulon. Transcription of this operon is positively regulated by PhoB and PhoR when phosphate is limited.</text>
</comment>
<evidence type="ECO:0000256" key="3">
    <source>
        <dbReference type="ARBA" id="ARBA00023012"/>
    </source>
</evidence>
<evidence type="ECO:0000256" key="8">
    <source>
        <dbReference type="PROSITE-ProRule" id="PRU00169"/>
    </source>
</evidence>
<dbReference type="SUPFAM" id="SSF52172">
    <property type="entry name" value="CheY-like"/>
    <property type="match status" value="1"/>
</dbReference>
<keyword evidence="2 8" id="KW-0597">Phosphoprotein</keyword>
<dbReference type="STRING" id="518766.Rmar_2671"/>
<evidence type="ECO:0000259" key="11">
    <source>
        <dbReference type="PROSITE" id="PS51755"/>
    </source>
</evidence>
<name>D0MGI0_RHOM4</name>
<evidence type="ECO:0000256" key="9">
    <source>
        <dbReference type="PROSITE-ProRule" id="PRU01091"/>
    </source>
</evidence>
<evidence type="ECO:0000256" key="2">
    <source>
        <dbReference type="ARBA" id="ARBA00022553"/>
    </source>
</evidence>
<dbReference type="CDD" id="cd00383">
    <property type="entry name" value="trans_reg_C"/>
    <property type="match status" value="1"/>
</dbReference>
<evidence type="ECO:0000256" key="5">
    <source>
        <dbReference type="ARBA" id="ARBA00023125"/>
    </source>
</evidence>
<evidence type="ECO:0000256" key="6">
    <source>
        <dbReference type="ARBA" id="ARBA00023163"/>
    </source>
</evidence>
<dbReference type="Pfam" id="PF00486">
    <property type="entry name" value="Trans_reg_C"/>
    <property type="match status" value="1"/>
</dbReference>
<keyword evidence="4" id="KW-0805">Transcription regulation</keyword>
<dbReference type="FunFam" id="1.10.10.10:FF:000018">
    <property type="entry name" value="DNA-binding response regulator ResD"/>
    <property type="match status" value="1"/>
</dbReference>
<keyword evidence="13" id="KW-1185">Reference proteome</keyword>
<dbReference type="PANTHER" id="PTHR48111:SF40">
    <property type="entry name" value="PHOSPHATE REGULON TRANSCRIPTIONAL REGULATORY PROTEIN PHOB"/>
    <property type="match status" value="1"/>
</dbReference>
<keyword evidence="3" id="KW-0902">Two-component regulatory system</keyword>
<sequence>METATRAMSLPAFDERPPRVLIVDDEDDILALLAYNFKREGFEVELARDGVEALEKAARWQPDVIILDIMMPNMDGIEVCRRIRRDARLRTTPILMLTARTEEEDQIQGLEIGADMYVGKPVSVPVLLSQTRALLRGARRYETPPDLLRIHDLEIDRDRYLVYREGPEGRETVRLPRKEFELLYFLAAHPGKVFTRQELLDEVWGRDVYVVDRTVDVHIRKIREKLGSHYIETVKGVGYKFRE</sequence>
<evidence type="ECO:0000313" key="12">
    <source>
        <dbReference type="EMBL" id="ACY49543.1"/>
    </source>
</evidence>
<feature type="DNA-binding region" description="OmpR/PhoB-type" evidence="9">
    <location>
        <begin position="145"/>
        <end position="243"/>
    </location>
</feature>
<feature type="modified residue" description="4-aspartylphosphate" evidence="8">
    <location>
        <position position="68"/>
    </location>
</feature>
<evidence type="ECO:0000256" key="7">
    <source>
        <dbReference type="ARBA" id="ARBA00024735"/>
    </source>
</evidence>
<dbReference type="SUPFAM" id="SSF46894">
    <property type="entry name" value="C-terminal effector domain of the bipartite response regulators"/>
    <property type="match status" value="1"/>
</dbReference>
<evidence type="ECO:0000256" key="1">
    <source>
        <dbReference type="ARBA" id="ARBA00013332"/>
    </source>
</evidence>
<organism evidence="12 13">
    <name type="scientific">Rhodothermus marinus (strain ATCC 43812 / DSM 4252 / R-10)</name>
    <name type="common">Rhodothermus obamensis</name>
    <dbReference type="NCBI Taxonomy" id="518766"/>
    <lineage>
        <taxon>Bacteria</taxon>
        <taxon>Pseudomonadati</taxon>
        <taxon>Rhodothermota</taxon>
        <taxon>Rhodothermia</taxon>
        <taxon>Rhodothermales</taxon>
        <taxon>Rhodothermaceae</taxon>
        <taxon>Rhodothermus</taxon>
    </lineage>
</organism>
<dbReference type="AlphaFoldDB" id="D0MGI0"/>
<dbReference type="SMART" id="SM00862">
    <property type="entry name" value="Trans_reg_C"/>
    <property type="match status" value="1"/>
</dbReference>
<feature type="domain" description="OmpR/PhoB-type" evidence="11">
    <location>
        <begin position="145"/>
        <end position="243"/>
    </location>
</feature>
<keyword evidence="5 9" id="KW-0238">DNA-binding</keyword>
<dbReference type="FunFam" id="3.40.50.2300:FF:000001">
    <property type="entry name" value="DNA-binding response regulator PhoB"/>
    <property type="match status" value="1"/>
</dbReference>
<dbReference type="Gene3D" id="3.40.50.2300">
    <property type="match status" value="1"/>
</dbReference>
<dbReference type="InterPro" id="IPR039420">
    <property type="entry name" value="WalR-like"/>
</dbReference>
<dbReference type="HOGENOM" id="CLU_000445_30_4_10"/>
<dbReference type="PANTHER" id="PTHR48111">
    <property type="entry name" value="REGULATOR OF RPOS"/>
    <property type="match status" value="1"/>
</dbReference>
<dbReference type="GO" id="GO:0000976">
    <property type="term" value="F:transcription cis-regulatory region binding"/>
    <property type="evidence" value="ECO:0007669"/>
    <property type="project" value="TreeGrafter"/>
</dbReference>
<dbReference type="Gene3D" id="1.10.10.10">
    <property type="entry name" value="Winged helix-like DNA-binding domain superfamily/Winged helix DNA-binding domain"/>
    <property type="match status" value="1"/>
</dbReference>
<evidence type="ECO:0000259" key="10">
    <source>
        <dbReference type="PROSITE" id="PS50110"/>
    </source>
</evidence>
<dbReference type="PROSITE" id="PS51755">
    <property type="entry name" value="OMPR_PHOB"/>
    <property type="match status" value="1"/>
</dbReference>
<dbReference type="KEGG" id="rmr:Rmar_2671"/>
<dbReference type="InterPro" id="IPR001789">
    <property type="entry name" value="Sig_transdc_resp-reg_receiver"/>
</dbReference>
<dbReference type="GO" id="GO:0006355">
    <property type="term" value="P:regulation of DNA-templated transcription"/>
    <property type="evidence" value="ECO:0007669"/>
    <property type="project" value="InterPro"/>
</dbReference>
<gene>
    <name evidence="12" type="ordered locus">Rmar_2671</name>
</gene>
<dbReference type="InterPro" id="IPR001867">
    <property type="entry name" value="OmpR/PhoB-type_DNA-bd"/>
</dbReference>
<evidence type="ECO:0000256" key="4">
    <source>
        <dbReference type="ARBA" id="ARBA00023015"/>
    </source>
</evidence>
<reference evidence="12 13" key="1">
    <citation type="journal article" date="2009" name="Stand. Genomic Sci.">
        <title>Complete genome sequence of Rhodothermus marinus type strain (R-10).</title>
        <authorList>
            <person name="Nolan M."/>
            <person name="Tindall B.J."/>
            <person name="Pomrenke H."/>
            <person name="Lapidus A."/>
            <person name="Copeland A."/>
            <person name="Glavina Del Rio T."/>
            <person name="Lucas S."/>
            <person name="Chen F."/>
            <person name="Tice H."/>
            <person name="Cheng J.F."/>
            <person name="Saunders E."/>
            <person name="Han C."/>
            <person name="Bruce D."/>
            <person name="Goodwin L."/>
            <person name="Chain P."/>
            <person name="Pitluck S."/>
            <person name="Ovchinikova G."/>
            <person name="Pati A."/>
            <person name="Ivanova N."/>
            <person name="Mavromatis K."/>
            <person name="Chen A."/>
            <person name="Palaniappan K."/>
            <person name="Land M."/>
            <person name="Hauser L."/>
            <person name="Chang Y.J."/>
            <person name="Jeffries C.D."/>
            <person name="Brettin T."/>
            <person name="Goker M."/>
            <person name="Bristow J."/>
            <person name="Eisen J.A."/>
            <person name="Markowitz V."/>
            <person name="Hugenholtz P."/>
            <person name="Kyrpides N.C."/>
            <person name="Klenk H.P."/>
            <person name="Detter J.C."/>
        </authorList>
    </citation>
    <scope>NUCLEOTIDE SEQUENCE [LARGE SCALE GENOMIC DNA]</scope>
    <source>
        <strain evidence="13">ATCC 43812 / DSM 4252 / R-10</strain>
    </source>
</reference>
<accession>D0MGI0</accession>
<protein>
    <recommendedName>
        <fullName evidence="1">Phosphate regulon transcriptional regulatory protein PhoB</fullName>
    </recommendedName>
</protein>
<dbReference type="SMART" id="SM00448">
    <property type="entry name" value="REC"/>
    <property type="match status" value="1"/>
</dbReference>
<keyword evidence="6" id="KW-0804">Transcription</keyword>